<dbReference type="GO" id="GO:0007009">
    <property type="term" value="P:plasma membrane organization"/>
    <property type="evidence" value="ECO:0007669"/>
    <property type="project" value="TreeGrafter"/>
</dbReference>
<evidence type="ECO:0000256" key="2">
    <source>
        <dbReference type="ARBA" id="ARBA00022692"/>
    </source>
</evidence>
<keyword evidence="7" id="KW-1185">Reference proteome</keyword>
<dbReference type="EnsemblMetazoa" id="RPRC008458-RA">
    <property type="protein sequence ID" value="RPRC008458-PA"/>
    <property type="gene ID" value="RPRC008458"/>
</dbReference>
<dbReference type="PROSITE" id="PS50922">
    <property type="entry name" value="TLC"/>
    <property type="match status" value="1"/>
</dbReference>
<dbReference type="EMBL" id="ACPB03005530">
    <property type="status" value="NOT_ANNOTATED_CDS"/>
    <property type="molecule type" value="Genomic_DNA"/>
</dbReference>
<dbReference type="PANTHER" id="PTHR13439">
    <property type="entry name" value="CT120 PROTEIN"/>
    <property type="match status" value="1"/>
</dbReference>
<dbReference type="GO" id="GO:0097035">
    <property type="term" value="P:regulation of membrane lipid distribution"/>
    <property type="evidence" value="ECO:0007669"/>
    <property type="project" value="TreeGrafter"/>
</dbReference>
<evidence type="ECO:0000313" key="7">
    <source>
        <dbReference type="Proteomes" id="UP000015103"/>
    </source>
</evidence>
<dbReference type="GO" id="GO:0055091">
    <property type="term" value="P:phospholipid homeostasis"/>
    <property type="evidence" value="ECO:0007669"/>
    <property type="project" value="TreeGrafter"/>
</dbReference>
<dbReference type="PROSITE" id="PS51257">
    <property type="entry name" value="PROKAR_LIPOPROTEIN"/>
    <property type="match status" value="1"/>
</dbReference>
<dbReference type="OMA" id="AWELICH"/>
<keyword evidence="2 5" id="KW-0812">Transmembrane</keyword>
<dbReference type="eggNOG" id="KOG4474">
    <property type="taxonomic scope" value="Eukaryota"/>
</dbReference>
<dbReference type="Proteomes" id="UP000015103">
    <property type="component" value="Unassembled WGS sequence"/>
</dbReference>
<comment type="subcellular location">
    <subcellularLocation>
        <location evidence="1">Membrane</location>
        <topology evidence="1">Multi-pass membrane protein</topology>
    </subcellularLocation>
</comment>
<proteinExistence type="predicted"/>
<keyword evidence="3" id="KW-1133">Transmembrane helix</keyword>
<name>T1HWN8_RHOPR</name>
<dbReference type="HOGENOM" id="CLU_134495_0_0_1"/>
<dbReference type="VEuPathDB" id="VectorBase:RPRC008458"/>
<dbReference type="Pfam" id="PF03798">
    <property type="entry name" value="TRAM_LAG1_CLN8"/>
    <property type="match status" value="1"/>
</dbReference>
<evidence type="ECO:0000256" key="1">
    <source>
        <dbReference type="ARBA" id="ARBA00004141"/>
    </source>
</evidence>
<keyword evidence="4 5" id="KW-0472">Membrane</keyword>
<evidence type="ECO:0000256" key="5">
    <source>
        <dbReference type="PROSITE-ProRule" id="PRU00205"/>
    </source>
</evidence>
<sequence length="178" mass="20467">MAVNDRKSKTYELIVHHFMVISCFTVSMTQHRYAGYTLMALLVEVNSVFLHVRQLMIMGKISKNAAVYRINNSFNLGTFVVFRVLTLGWMTRWLLQHRSDLATSHFYIAGISLAVIMAMNTILLQRLLNADYRQCQKPPVNDEHNLKKETKGKSLAVVLAIPGEIRTKFFQYVFLVVP</sequence>
<evidence type="ECO:0000256" key="3">
    <source>
        <dbReference type="ARBA" id="ARBA00022989"/>
    </source>
</evidence>
<dbReference type="InterPro" id="IPR050846">
    <property type="entry name" value="TLCD"/>
</dbReference>
<dbReference type="InParanoid" id="T1HWN8"/>
<dbReference type="GO" id="GO:0071709">
    <property type="term" value="P:membrane assembly"/>
    <property type="evidence" value="ECO:0007669"/>
    <property type="project" value="TreeGrafter"/>
</dbReference>
<dbReference type="AlphaFoldDB" id="T1HWN8"/>
<evidence type="ECO:0000256" key="4">
    <source>
        <dbReference type="ARBA" id="ARBA00023136"/>
    </source>
</evidence>
<accession>T1HWN8</accession>
<organism evidence="6 7">
    <name type="scientific">Rhodnius prolixus</name>
    <name type="common">Triatomid bug</name>
    <dbReference type="NCBI Taxonomy" id="13249"/>
    <lineage>
        <taxon>Eukaryota</taxon>
        <taxon>Metazoa</taxon>
        <taxon>Ecdysozoa</taxon>
        <taxon>Arthropoda</taxon>
        <taxon>Hexapoda</taxon>
        <taxon>Insecta</taxon>
        <taxon>Pterygota</taxon>
        <taxon>Neoptera</taxon>
        <taxon>Paraneoptera</taxon>
        <taxon>Hemiptera</taxon>
        <taxon>Heteroptera</taxon>
        <taxon>Panheteroptera</taxon>
        <taxon>Cimicomorpha</taxon>
        <taxon>Reduviidae</taxon>
        <taxon>Triatominae</taxon>
        <taxon>Rhodnius</taxon>
    </lineage>
</organism>
<dbReference type="InterPro" id="IPR006634">
    <property type="entry name" value="TLC-dom"/>
</dbReference>
<evidence type="ECO:0000313" key="6">
    <source>
        <dbReference type="EnsemblMetazoa" id="RPRC008458-PA"/>
    </source>
</evidence>
<protein>
    <submittedName>
        <fullName evidence="6">TLC domain-containing protein</fullName>
    </submittedName>
</protein>
<dbReference type="PANTHER" id="PTHR13439:SF4">
    <property type="entry name" value="TLC DOMAIN-CONTAINING PROTEIN"/>
    <property type="match status" value="1"/>
</dbReference>
<dbReference type="GO" id="GO:0005886">
    <property type="term" value="C:plasma membrane"/>
    <property type="evidence" value="ECO:0007669"/>
    <property type="project" value="TreeGrafter"/>
</dbReference>
<reference evidence="6" key="1">
    <citation type="submission" date="2015-05" db="UniProtKB">
        <authorList>
            <consortium name="EnsemblMetazoa"/>
        </authorList>
    </citation>
    <scope>IDENTIFICATION</scope>
</reference>